<dbReference type="OrthoDB" id="528021at2"/>
<comment type="caution">
    <text evidence="2">The sequence shown here is derived from an EMBL/GenBank/DDBJ whole genome shotgun (WGS) entry which is preliminary data.</text>
</comment>
<name>A0A2G4EXB1_9CYAN</name>
<dbReference type="Pfam" id="PF13413">
    <property type="entry name" value="HTH_25"/>
    <property type="match status" value="1"/>
</dbReference>
<dbReference type="Gene3D" id="1.10.260.40">
    <property type="entry name" value="lambda repressor-like DNA-binding domains"/>
    <property type="match status" value="1"/>
</dbReference>
<feature type="region of interest" description="Disordered" evidence="1">
    <location>
        <begin position="351"/>
        <end position="403"/>
    </location>
</feature>
<dbReference type="InterPro" id="IPR050400">
    <property type="entry name" value="Bact_Cytoskel_RodZ"/>
</dbReference>
<accession>A0A2G4EXB1</accession>
<dbReference type="PANTHER" id="PTHR34475">
    <property type="match status" value="1"/>
</dbReference>
<dbReference type="InterPro" id="IPR010982">
    <property type="entry name" value="Lambda_DNA-bd_dom_sf"/>
</dbReference>
<gene>
    <name evidence="2" type="ORF">CP500_018125</name>
</gene>
<proteinExistence type="predicted"/>
<dbReference type="AlphaFoldDB" id="A0A2G4EXB1"/>
<evidence type="ECO:0000313" key="2">
    <source>
        <dbReference type="EMBL" id="PHX54080.1"/>
    </source>
</evidence>
<evidence type="ECO:0000256" key="1">
    <source>
        <dbReference type="SAM" id="MobiDB-lite"/>
    </source>
</evidence>
<sequence>MNIMALIPDAYFAVTDHTVEVSQESFRSVISQIEAELLCSDTYSHALASLQTMLGEAASAAEILIRAVSREAVKLTFQRFPKTQKTELQALQESPALASPTITSTAITSPTFGSSALTTATEFTAVRELEPSQVSVQVFYRSPVTTVEVPPKIESDTKNGGFYTETDEANKELPKYEGQVESATPGAVVVQGNSFPEFSFLQKHKKLTKEETVALAIQQRKDCLCELGRELRQGRELRSLSIQHLHSLTLVPLHHIESIENGEIEKLPQDIYVRGFIRRIGDAVGLNGNAMADALPKLDSSETLYSYSSASDSDSADGFQMNSAHLYIGYTALMAGALGGVAWLSQQPVVPPSAPEAQVTPPASVAPAQKGETPAPRPGVKKSTTHGGMILGAGMSPPEMIFG</sequence>
<dbReference type="GO" id="GO:0003677">
    <property type="term" value="F:DNA binding"/>
    <property type="evidence" value="ECO:0007669"/>
    <property type="project" value="InterPro"/>
</dbReference>
<keyword evidence="3" id="KW-1185">Reference proteome</keyword>
<reference evidence="2" key="1">
    <citation type="submission" date="2017-10" db="EMBL/GenBank/DDBJ databases">
        <title>Draft genome sequence of the planktic cyanobacteria Tychonema bourrellyi isolated from alpine lentic freshwater.</title>
        <authorList>
            <person name="Tett A."/>
            <person name="Armanini F."/>
            <person name="Asnicar F."/>
            <person name="Boscaini A."/>
            <person name="Pasolli E."/>
            <person name="Zolfo M."/>
            <person name="Donati C."/>
            <person name="Salmaso N."/>
            <person name="Segata N."/>
        </authorList>
    </citation>
    <scope>NUCLEOTIDE SEQUENCE</scope>
    <source>
        <strain evidence="2">FEM_GT703</strain>
    </source>
</reference>
<dbReference type="PANTHER" id="PTHR34475:SF1">
    <property type="entry name" value="CYTOSKELETON PROTEIN RODZ"/>
    <property type="match status" value="1"/>
</dbReference>
<protein>
    <submittedName>
        <fullName evidence="2">Helix-turn-helix domain-containing protein</fullName>
    </submittedName>
</protein>
<dbReference type="EMBL" id="NXIB02000127">
    <property type="protein sequence ID" value="PHX54080.1"/>
    <property type="molecule type" value="Genomic_DNA"/>
</dbReference>
<organism evidence="2 3">
    <name type="scientific">Tychonema bourrellyi FEM_GT703</name>
    <dbReference type="NCBI Taxonomy" id="2040638"/>
    <lineage>
        <taxon>Bacteria</taxon>
        <taxon>Bacillati</taxon>
        <taxon>Cyanobacteriota</taxon>
        <taxon>Cyanophyceae</taxon>
        <taxon>Oscillatoriophycideae</taxon>
        <taxon>Oscillatoriales</taxon>
        <taxon>Microcoleaceae</taxon>
        <taxon>Tychonema</taxon>
    </lineage>
</organism>
<dbReference type="Proteomes" id="UP000226442">
    <property type="component" value="Unassembled WGS sequence"/>
</dbReference>
<evidence type="ECO:0000313" key="3">
    <source>
        <dbReference type="Proteomes" id="UP000226442"/>
    </source>
</evidence>